<evidence type="ECO:0000256" key="6">
    <source>
        <dbReference type="ARBA" id="ARBA00022729"/>
    </source>
</evidence>
<feature type="chain" id="PRO_5044944024" description="Outer-membrane lipoprotein carrier protein" evidence="10">
    <location>
        <begin position="28"/>
        <end position="213"/>
    </location>
</feature>
<dbReference type="Gene3D" id="2.50.20.10">
    <property type="entry name" value="Lipoprotein localisation LolA/LolB/LppX"/>
    <property type="match status" value="1"/>
</dbReference>
<evidence type="ECO:0000313" key="12">
    <source>
        <dbReference type="Proteomes" id="UP001410394"/>
    </source>
</evidence>
<evidence type="ECO:0000256" key="8">
    <source>
        <dbReference type="ARBA" id="ARBA00022927"/>
    </source>
</evidence>
<comment type="similarity">
    <text evidence="2 10">Belongs to the LolA family.</text>
</comment>
<reference evidence="11 12" key="1">
    <citation type="journal article" date="2018" name="Int. J. Syst. Evol. Microbiol.">
        <title>Uliginosibacterium sediminicola sp. nov., isolated from freshwater sediment.</title>
        <authorList>
            <person name="Hwang W.M."/>
            <person name="Kim S.M."/>
            <person name="Kang K."/>
            <person name="Ahn T.Y."/>
        </authorList>
    </citation>
    <scope>NUCLEOTIDE SEQUENCE [LARGE SCALE GENOMIC DNA]</scope>
    <source>
        <strain evidence="11 12">M1-21</strain>
    </source>
</reference>
<dbReference type="Proteomes" id="UP001410394">
    <property type="component" value="Unassembled WGS sequence"/>
</dbReference>
<protein>
    <recommendedName>
        <fullName evidence="4 10">Outer-membrane lipoprotein carrier protein</fullName>
    </recommendedName>
</protein>
<evidence type="ECO:0000256" key="9">
    <source>
        <dbReference type="ARBA" id="ARBA00023186"/>
    </source>
</evidence>
<dbReference type="CDD" id="cd16325">
    <property type="entry name" value="LolA"/>
    <property type="match status" value="1"/>
</dbReference>
<dbReference type="HAMAP" id="MF_00240">
    <property type="entry name" value="LolA"/>
    <property type="match status" value="1"/>
</dbReference>
<evidence type="ECO:0000256" key="7">
    <source>
        <dbReference type="ARBA" id="ARBA00022764"/>
    </source>
</evidence>
<keyword evidence="12" id="KW-1185">Reference proteome</keyword>
<evidence type="ECO:0000256" key="4">
    <source>
        <dbReference type="ARBA" id="ARBA00014035"/>
    </source>
</evidence>
<evidence type="ECO:0000256" key="5">
    <source>
        <dbReference type="ARBA" id="ARBA00022448"/>
    </source>
</evidence>
<gene>
    <name evidence="10 11" type="primary">lolA</name>
    <name evidence="11" type="ORF">ABDB84_13975</name>
</gene>
<keyword evidence="9 10" id="KW-0143">Chaperone</keyword>
<evidence type="ECO:0000256" key="10">
    <source>
        <dbReference type="HAMAP-Rule" id="MF_00240"/>
    </source>
</evidence>
<comment type="subcellular location">
    <subcellularLocation>
        <location evidence="1 10">Periplasm</location>
    </subcellularLocation>
</comment>
<keyword evidence="7 10" id="KW-0574">Periplasm</keyword>
<dbReference type="Pfam" id="PF03548">
    <property type="entry name" value="LolA"/>
    <property type="match status" value="1"/>
</dbReference>
<dbReference type="PANTHER" id="PTHR35869">
    <property type="entry name" value="OUTER-MEMBRANE LIPOPROTEIN CARRIER PROTEIN"/>
    <property type="match status" value="1"/>
</dbReference>
<evidence type="ECO:0000256" key="2">
    <source>
        <dbReference type="ARBA" id="ARBA00007615"/>
    </source>
</evidence>
<dbReference type="NCBIfam" id="TIGR00547">
    <property type="entry name" value="lolA"/>
    <property type="match status" value="1"/>
</dbReference>
<dbReference type="EMBL" id="JBDIVE010000007">
    <property type="protein sequence ID" value="MEN3069592.1"/>
    <property type="molecule type" value="Genomic_DNA"/>
</dbReference>
<comment type="function">
    <text evidence="10">Participates in the translocation of lipoproteins from the inner membrane to the outer membrane. Only forms a complex with a lipoprotein if the residue after the N-terminal Cys is not an aspartate (The Asp acts as a targeting signal to indicate that the lipoprotein should stay in the inner membrane).</text>
</comment>
<evidence type="ECO:0000256" key="3">
    <source>
        <dbReference type="ARBA" id="ARBA00011245"/>
    </source>
</evidence>
<dbReference type="PANTHER" id="PTHR35869:SF1">
    <property type="entry name" value="OUTER-MEMBRANE LIPOPROTEIN CARRIER PROTEIN"/>
    <property type="match status" value="1"/>
</dbReference>
<name>A0ABU9Z1H7_9RHOO</name>
<comment type="caution">
    <text evidence="11">The sequence shown here is derived from an EMBL/GenBank/DDBJ whole genome shotgun (WGS) entry which is preliminary data.</text>
</comment>
<sequence length="213" mass="23124" precursor="true">MFPTKIRFALSSVSLCLLAAHASLASAADGGIEQLHQFLKSTQTARASFNQVVINKSGKAGQKASGDMLFQRPGKFRWNYEKPYSQLIVGDGSKLWSYDKDLNQVVIKPMGKAIGASPAALLAGDNEMEKNFNLRDSGEADGLAWLEATPKNGEAGFERVRIGFKNGLPQAMEVRDNFGQTTQLQFSSFERNAAVTADSFRFTPPKGADVVGE</sequence>
<evidence type="ECO:0000256" key="1">
    <source>
        <dbReference type="ARBA" id="ARBA00004418"/>
    </source>
</evidence>
<evidence type="ECO:0000313" key="11">
    <source>
        <dbReference type="EMBL" id="MEN3069592.1"/>
    </source>
</evidence>
<dbReference type="SUPFAM" id="SSF89392">
    <property type="entry name" value="Prokaryotic lipoproteins and lipoprotein localization factors"/>
    <property type="match status" value="1"/>
</dbReference>
<comment type="subunit">
    <text evidence="3 10">Monomer.</text>
</comment>
<dbReference type="RefSeq" id="WP_345920359.1">
    <property type="nucleotide sequence ID" value="NZ_JBDIVE010000007.1"/>
</dbReference>
<keyword evidence="8 10" id="KW-0653">Protein transport</keyword>
<feature type="signal peptide" evidence="10">
    <location>
        <begin position="1"/>
        <end position="27"/>
    </location>
</feature>
<keyword evidence="5 10" id="KW-0813">Transport</keyword>
<proteinExistence type="inferred from homology"/>
<keyword evidence="11" id="KW-0449">Lipoprotein</keyword>
<dbReference type="InterPro" id="IPR018323">
    <property type="entry name" value="OM_lipoprot_carrier_LolA_Pbac"/>
</dbReference>
<keyword evidence="6 10" id="KW-0732">Signal</keyword>
<dbReference type="InterPro" id="IPR029046">
    <property type="entry name" value="LolA/LolB/LppX"/>
</dbReference>
<organism evidence="11 12">
    <name type="scientific">Uliginosibacterium sediminicola</name>
    <dbReference type="NCBI Taxonomy" id="2024550"/>
    <lineage>
        <taxon>Bacteria</taxon>
        <taxon>Pseudomonadati</taxon>
        <taxon>Pseudomonadota</taxon>
        <taxon>Betaproteobacteria</taxon>
        <taxon>Rhodocyclales</taxon>
        <taxon>Zoogloeaceae</taxon>
        <taxon>Uliginosibacterium</taxon>
    </lineage>
</organism>
<dbReference type="InterPro" id="IPR004564">
    <property type="entry name" value="OM_lipoprot_carrier_LolA-like"/>
</dbReference>
<accession>A0ABU9Z1H7</accession>